<protein>
    <recommendedName>
        <fullName evidence="1">Aminoglycoside phosphotransferase domain-containing protein</fullName>
    </recommendedName>
</protein>
<comment type="caution">
    <text evidence="2">The sequence shown here is derived from an EMBL/GenBank/DDBJ whole genome shotgun (WGS) entry which is preliminary data.</text>
</comment>
<dbReference type="EMBL" id="PVLR01000003">
    <property type="protein sequence ID" value="PRD70445.1"/>
    <property type="molecule type" value="Genomic_DNA"/>
</dbReference>
<dbReference type="OrthoDB" id="9810277at2"/>
<dbReference type="SUPFAM" id="SSF52540">
    <property type="entry name" value="P-loop containing nucleoside triphosphate hydrolases"/>
    <property type="match status" value="1"/>
</dbReference>
<keyword evidence="3" id="KW-1185">Reference proteome</keyword>
<dbReference type="PANTHER" id="PTHR43883">
    <property type="entry name" value="SLR0207 PROTEIN"/>
    <property type="match status" value="1"/>
</dbReference>
<evidence type="ECO:0000259" key="1">
    <source>
        <dbReference type="Pfam" id="PF01636"/>
    </source>
</evidence>
<dbReference type="Pfam" id="PF01636">
    <property type="entry name" value="APH"/>
    <property type="match status" value="1"/>
</dbReference>
<name>A0A2S9KJB2_9BURK</name>
<feature type="domain" description="Aminoglycoside phosphotransferase" evidence="1">
    <location>
        <begin position="92"/>
        <end position="211"/>
    </location>
</feature>
<organism evidence="2 3">
    <name type="scientific">Malikia spinosa</name>
    <dbReference type="NCBI Taxonomy" id="86180"/>
    <lineage>
        <taxon>Bacteria</taxon>
        <taxon>Pseudomonadati</taxon>
        <taxon>Pseudomonadota</taxon>
        <taxon>Betaproteobacteria</taxon>
        <taxon>Burkholderiales</taxon>
        <taxon>Comamonadaceae</taxon>
        <taxon>Malikia</taxon>
    </lineage>
</organism>
<dbReference type="Gene3D" id="3.90.1200.10">
    <property type="match status" value="1"/>
</dbReference>
<evidence type="ECO:0000313" key="3">
    <source>
        <dbReference type="Proteomes" id="UP000238326"/>
    </source>
</evidence>
<dbReference type="InterPro" id="IPR002575">
    <property type="entry name" value="Aminoglycoside_PTrfase"/>
</dbReference>
<dbReference type="Pfam" id="PF13671">
    <property type="entry name" value="AAA_33"/>
    <property type="match status" value="1"/>
</dbReference>
<dbReference type="InterPro" id="IPR027417">
    <property type="entry name" value="P-loop_NTPase"/>
</dbReference>
<dbReference type="PANTHER" id="PTHR43883:SF1">
    <property type="entry name" value="GLUCONOKINASE"/>
    <property type="match status" value="1"/>
</dbReference>
<dbReference type="RefSeq" id="WP_105728021.1">
    <property type="nucleotide sequence ID" value="NZ_PVLR01000003.1"/>
</dbReference>
<dbReference type="AlphaFoldDB" id="A0A2S9KJB2"/>
<gene>
    <name evidence="2" type="ORF">C6P61_00795</name>
</gene>
<dbReference type="Proteomes" id="UP000238326">
    <property type="component" value="Unassembled WGS sequence"/>
</dbReference>
<reference evidence="2 3" key="1">
    <citation type="submission" date="2018-03" db="EMBL/GenBank/DDBJ databases">
        <title>Comparative genomics illustrates the genes involved in a hyperalkaliphilic mechanisms of Serpentinomonas isolated from highly-alkaline calcium-rich serpentinized springs.</title>
        <authorList>
            <person name="Suzuki S."/>
            <person name="Ishii S."/>
            <person name="Walworth N."/>
            <person name="Bird L."/>
            <person name="Kuenen J.G."/>
            <person name="Nealson K.H."/>
        </authorList>
    </citation>
    <scope>NUCLEOTIDE SEQUENCE [LARGE SCALE GENOMIC DNA]</scope>
    <source>
        <strain evidence="2 3">83</strain>
    </source>
</reference>
<dbReference type="InterPro" id="IPR052732">
    <property type="entry name" value="Cell-binding_unc_protein"/>
</dbReference>
<sequence>MDLSLCLPGAVRIDTHISTVWLAGDYAYKLKKPVKLPFLDFSTLALRRHFLAEELRLNQRTAPELYLDLLPVTGSASVPVLGGAGEPIEWVLRMRRFPAGALLSELAASGQLQASQIDALAAHVADFHRRLPALAPAEAPAKDVVAWTCESLDEAESNPGRPPEVDRVRVQALRERLLTLLETQAGWRTRRLQGGFLRECHGDLHLGNLVLWREAVIAFDAIEFEPALRCIDLINDLAFAFMDLLACGQAELAWHLVNGYVERSGDFDGLTGLRAFAAYRALVRAKVALLSGQTEGFLRYWPLAERLAADPPPPRLLLVMGLSGAGKSTLAAMLAEQSGAIRLRSDVERKRLHGLAATDRPTPRLDLYGAAATLATYARLVELADGLLAAGHSVVIDAALLRQSERAALRQLAQRRQLPCLLVECRTDPALMERRLLQRTAAGTDASDAGIEVLRHQRETVEAVPADWAAEHRVLCNDGSLEQLRGAAAALLADWTR</sequence>
<dbReference type="SUPFAM" id="SSF56112">
    <property type="entry name" value="Protein kinase-like (PK-like)"/>
    <property type="match status" value="1"/>
</dbReference>
<dbReference type="InterPro" id="IPR011009">
    <property type="entry name" value="Kinase-like_dom_sf"/>
</dbReference>
<accession>A0A2S9KJB2</accession>
<proteinExistence type="predicted"/>
<evidence type="ECO:0000313" key="2">
    <source>
        <dbReference type="EMBL" id="PRD70445.1"/>
    </source>
</evidence>
<dbReference type="Gene3D" id="3.40.50.300">
    <property type="entry name" value="P-loop containing nucleotide triphosphate hydrolases"/>
    <property type="match status" value="1"/>
</dbReference>